<dbReference type="InterPro" id="IPR015943">
    <property type="entry name" value="WD40/YVTN_repeat-like_dom_sf"/>
</dbReference>
<evidence type="ECO:0000256" key="1">
    <source>
        <dbReference type="ARBA" id="ARBA00022729"/>
    </source>
</evidence>
<dbReference type="SUPFAM" id="SSF75011">
    <property type="entry name" value="3-carboxy-cis,cis-mucoante lactonizing enzyme"/>
    <property type="match status" value="1"/>
</dbReference>
<organism evidence="4 5">
    <name type="scientific">Gracilibacillus xinjiangensis</name>
    <dbReference type="NCBI Taxonomy" id="1193282"/>
    <lineage>
        <taxon>Bacteria</taxon>
        <taxon>Bacillati</taxon>
        <taxon>Bacillota</taxon>
        <taxon>Bacilli</taxon>
        <taxon>Bacillales</taxon>
        <taxon>Bacillaceae</taxon>
        <taxon>Gracilibacillus</taxon>
    </lineage>
</organism>
<keyword evidence="5" id="KW-1185">Reference proteome</keyword>
<dbReference type="RefSeq" id="WP_390250379.1">
    <property type="nucleotide sequence ID" value="NZ_JBHSDT010000004.1"/>
</dbReference>
<name>A0ABV8WS07_9BACI</name>
<dbReference type="PROSITE" id="PS51272">
    <property type="entry name" value="SLH"/>
    <property type="match status" value="3"/>
</dbReference>
<feature type="domain" description="SLH" evidence="3">
    <location>
        <begin position="544"/>
        <end position="607"/>
    </location>
</feature>
<dbReference type="InterPro" id="IPR055188">
    <property type="entry name" value="Choice_anch_I"/>
</dbReference>
<feature type="domain" description="SLH" evidence="3">
    <location>
        <begin position="608"/>
        <end position="669"/>
    </location>
</feature>
<dbReference type="PANTHER" id="PTHR46928">
    <property type="entry name" value="MESENCHYME-SPECIFIC CELL SURFACE GLYCOPROTEIN"/>
    <property type="match status" value="1"/>
</dbReference>
<dbReference type="Proteomes" id="UP001595882">
    <property type="component" value="Unassembled WGS sequence"/>
</dbReference>
<feature type="signal peptide" evidence="2">
    <location>
        <begin position="1"/>
        <end position="28"/>
    </location>
</feature>
<dbReference type="InterPro" id="IPR052956">
    <property type="entry name" value="Mesenchyme-surface_protein"/>
</dbReference>
<dbReference type="InterPro" id="IPR001119">
    <property type="entry name" value="SLH_dom"/>
</dbReference>
<reference evidence="5" key="1">
    <citation type="journal article" date="2019" name="Int. J. Syst. Evol. Microbiol.">
        <title>The Global Catalogue of Microorganisms (GCM) 10K type strain sequencing project: providing services to taxonomists for standard genome sequencing and annotation.</title>
        <authorList>
            <consortium name="The Broad Institute Genomics Platform"/>
            <consortium name="The Broad Institute Genome Sequencing Center for Infectious Disease"/>
            <person name="Wu L."/>
            <person name="Ma J."/>
        </authorList>
    </citation>
    <scope>NUCLEOTIDE SEQUENCE [LARGE SCALE GENOMIC DNA]</scope>
    <source>
        <strain evidence="5">CCUG 37865</strain>
    </source>
</reference>
<feature type="domain" description="SLH" evidence="3">
    <location>
        <begin position="675"/>
        <end position="729"/>
    </location>
</feature>
<dbReference type="Pfam" id="PF22494">
    <property type="entry name" value="choice_anch_I"/>
    <property type="match status" value="1"/>
</dbReference>
<dbReference type="Pfam" id="PF00395">
    <property type="entry name" value="SLH"/>
    <property type="match status" value="3"/>
</dbReference>
<dbReference type="NCBIfam" id="NF038117">
    <property type="entry name" value="choice_anch_I"/>
    <property type="match status" value="1"/>
</dbReference>
<keyword evidence="1 2" id="KW-0732">Signal</keyword>
<sequence>MNFKKKFITGLAAASVIFTAAVPFSVWAEKPPLFQYNGEEELRVSQIGQYISGLGEGGTEIMAYDASSRTAFVTNGAVKGFDILQFDNLKSGEFVSVPSSKRVLLSSFGIEGIDDITSIAVNPTMNVVAITAVSDPKTDPGYVIFTDKSGEYITHVQVGALPDMVTFTPDGNKAILANEGEPSDDYSVDPEGSISIIHSGLSVNTLNFSESHLDDQVRVDSKGTILQQLEPEYITVSDDSTTAYVSLQENNAIATVDLVKEEIIDVKGLGVKDHSVPGNELDAIDNGEAVIEKQPLLGFYMPDAIDTIEYKGKTYILTPNEGDARDYEAYSEEGSVEDIADQINLNADYYEGYTQDELDAAVENGLLENLKGTDITLEQGKNEEGIYEALYSYGGRSFSIFDAETMELVYDSGSDFEEIILEAMPEHFNTNNDELKYDGRSDSKGPEPETIITGQIDGTTYAFVALERFSGIMIYDLSNPMSPEFVSLISSRDFSEDVKGDVSPEGLQFITAEDSPTGNALLAATHEISGTVAVYEFNGEEETIAVRTFNDIQGHWAEAAIESLATKGIVFGYSASKFGPEKSITRAEVAGLIDRALNLDSDSNANNTSNFKDVEDTWYKDSVENVVKANLLVGYNDNTFRPNEEMSRQEIIAVITRAYEYVKGTEIEVDQESILANFIDAGNISEWAKQEVAGAIEAGLVYGVKEDEIQPGKDVTRAEAAAMIERLLK</sequence>
<comment type="caution">
    <text evidence="4">The sequence shown here is derived from an EMBL/GenBank/DDBJ whole genome shotgun (WGS) entry which is preliminary data.</text>
</comment>
<gene>
    <name evidence="4" type="ORF">ACFOY7_06000</name>
</gene>
<proteinExistence type="predicted"/>
<feature type="chain" id="PRO_5045062516" evidence="2">
    <location>
        <begin position="29"/>
        <end position="729"/>
    </location>
</feature>
<evidence type="ECO:0000313" key="4">
    <source>
        <dbReference type="EMBL" id="MFC4402620.1"/>
    </source>
</evidence>
<evidence type="ECO:0000259" key="3">
    <source>
        <dbReference type="PROSITE" id="PS51272"/>
    </source>
</evidence>
<dbReference type="EMBL" id="JBHSDT010000004">
    <property type="protein sequence ID" value="MFC4402620.1"/>
    <property type="molecule type" value="Genomic_DNA"/>
</dbReference>
<evidence type="ECO:0000256" key="2">
    <source>
        <dbReference type="SAM" id="SignalP"/>
    </source>
</evidence>
<protein>
    <submittedName>
        <fullName evidence="4">Choice-of-anchor I family protein</fullName>
    </submittedName>
</protein>
<dbReference type="PANTHER" id="PTHR46928:SF1">
    <property type="entry name" value="MESENCHYME-SPECIFIC CELL SURFACE GLYCOPROTEIN"/>
    <property type="match status" value="1"/>
</dbReference>
<accession>A0ABV8WS07</accession>
<evidence type="ECO:0000313" key="5">
    <source>
        <dbReference type="Proteomes" id="UP001595882"/>
    </source>
</evidence>
<dbReference type="Gene3D" id="2.130.10.10">
    <property type="entry name" value="YVTN repeat-like/Quinoprotein amine dehydrogenase"/>
    <property type="match status" value="1"/>
</dbReference>